<evidence type="ECO:0000313" key="4">
    <source>
        <dbReference type="Proteomes" id="UP000287467"/>
    </source>
</evidence>
<protein>
    <submittedName>
        <fullName evidence="2">Uncharacterized protein</fullName>
    </submittedName>
</protein>
<name>A0A430VSU9_THESC</name>
<dbReference type="AlphaFoldDB" id="A0A430VSU9"/>
<sequence length="159" mass="18815">MEEWYTPKLGELAERGWIPEEDEPYPFSGTNYPELYRRKRTQFDGVIIFLESGTLREKALLEIKSLKSSEGARVDGNAHERFAYQNLDYLEIGALYPRTTLLLLTNDAILKYRNKYHTGIGVHALRLSYAFCWYKFEMVSSVRQYLRLFSLWKEWLEGK</sequence>
<evidence type="ECO:0000313" key="2">
    <source>
        <dbReference type="EMBL" id="RTI56902.1"/>
    </source>
</evidence>
<gene>
    <name evidence="2" type="ORF">CSW14_05645</name>
    <name evidence="1" type="ORF">CSW45_02835</name>
</gene>
<evidence type="ECO:0000313" key="3">
    <source>
        <dbReference type="Proteomes" id="UP000286910"/>
    </source>
</evidence>
<dbReference type="Proteomes" id="UP000286910">
    <property type="component" value="Unassembled WGS sequence"/>
</dbReference>
<dbReference type="EMBL" id="PELR01000059">
    <property type="protein sequence ID" value="RTH05764.1"/>
    <property type="molecule type" value="Genomic_DNA"/>
</dbReference>
<organism evidence="2 4">
    <name type="scientific">Thermus scotoductus</name>
    <dbReference type="NCBI Taxonomy" id="37636"/>
    <lineage>
        <taxon>Bacteria</taxon>
        <taxon>Thermotogati</taxon>
        <taxon>Deinococcota</taxon>
        <taxon>Deinococci</taxon>
        <taxon>Thermales</taxon>
        <taxon>Thermaceae</taxon>
        <taxon>Thermus</taxon>
    </lineage>
</organism>
<dbReference type="Proteomes" id="UP000287467">
    <property type="component" value="Unassembled WGS sequence"/>
</dbReference>
<comment type="caution">
    <text evidence="2">The sequence shown here is derived from an EMBL/GenBank/DDBJ whole genome shotgun (WGS) entry which is preliminary data.</text>
</comment>
<reference evidence="3 4" key="1">
    <citation type="journal article" date="2019" name="Extremophiles">
        <title>Biogeography of thermophiles and predominance of Thermus scotoductus in domestic water heaters.</title>
        <authorList>
            <person name="Wilpiszeski R.L."/>
            <person name="Zhang Z."/>
            <person name="House C.H."/>
        </authorList>
    </citation>
    <scope>NUCLEOTIDE SEQUENCE [LARGE SCALE GENOMIC DNA]</scope>
    <source>
        <strain evidence="2 4">1_S1</strain>
        <strain evidence="1 3">32_S32</strain>
    </source>
</reference>
<evidence type="ECO:0000313" key="1">
    <source>
        <dbReference type="EMBL" id="RTH05764.1"/>
    </source>
</evidence>
<proteinExistence type="predicted"/>
<accession>A0A430VSU9</accession>
<dbReference type="EMBL" id="PEMW01000151">
    <property type="protein sequence ID" value="RTI56902.1"/>
    <property type="molecule type" value="Genomic_DNA"/>
</dbReference>